<gene>
    <name evidence="2" type="ORF">PsYK624_048890</name>
</gene>
<comment type="caution">
    <text evidence="2">The sequence shown here is derived from an EMBL/GenBank/DDBJ whole genome shotgun (WGS) entry which is preliminary data.</text>
</comment>
<dbReference type="Gene3D" id="3.40.50.300">
    <property type="entry name" value="P-loop containing nucleotide triphosphate hydrolases"/>
    <property type="match status" value="1"/>
</dbReference>
<protein>
    <submittedName>
        <fullName evidence="2">Uncharacterized protein</fullName>
    </submittedName>
</protein>
<dbReference type="EMBL" id="BPQB01000010">
    <property type="protein sequence ID" value="GJE88802.1"/>
    <property type="molecule type" value="Genomic_DNA"/>
</dbReference>
<dbReference type="SUPFAM" id="SSF52540">
    <property type="entry name" value="P-loop containing nucleoside triphosphate hydrolases"/>
    <property type="match status" value="1"/>
</dbReference>
<accession>A0A9P3G663</accession>
<keyword evidence="3" id="KW-1185">Reference proteome</keyword>
<sequence>MDDTTEAARTAPVFTGDVLNHSSSGTFPQRALYGHVVTPDACDKSPERAVYINTNAPFSALICGLQGSGKSHSTSVILESCLIEDPRSGALPAPLSTLVFHFDGAAGSGSVQACEAAYLASLDADRGGHAKPPSVTVLVLPSNLETMKRAYAALPNVEVKPLFFGPRDISGERLLSIMRVDKHSQPPIYMENIKTIFRSMEPVFDYQNFRRKLGEISLKGENKIMLDLRLTLLDSCINGKQNTKSVSSDFKKGQLTIVDLSSPLMDSESACSFFELVLSLFVEADVEDAGKLVALDQAHNYLSQAKAGSSARLTNSILSVIRQQRHLAARVVISTQEPTVIPSQVLELSSIILAHRFSSPAWMEHLSRHLSPCRSAASTDLFDKIAALGSGEAILFAPSGLALRPDAPSESGIEEEPPAGKLVHIGNGHIHVKCRPRITSDGGHAILAVPHKQGTRLPRVSASPPPADGAEITVAERAMKMAREKSQTAAKGATADPAFNVAQYIVNRFTVHCATELSLENVRKAFKDLGDCEFEDALRRAEEGGLLRREDKRILPPRAPGHSAAPTSRPDAAAAPEAQSLVEFVKSCMKLGTTKVSFDTVRDYFSKNRQGVSEIDIWAVSSAALCAAENAGHIATVVENDKQWITLPGTTKLPSSSVKAGAKSFSTLATAAAAAVAAISLTGKHKRFEPLVRFVLARHSTERRPVKLAAVHQYFSQKDPSLYGKKLKAFNQVASEAIKQGLLSGVPGAAKDKAVTSVMPVPGAKYEIEVL</sequence>
<organism evidence="2 3">
    <name type="scientific">Phanerochaete sordida</name>
    <dbReference type="NCBI Taxonomy" id="48140"/>
    <lineage>
        <taxon>Eukaryota</taxon>
        <taxon>Fungi</taxon>
        <taxon>Dikarya</taxon>
        <taxon>Basidiomycota</taxon>
        <taxon>Agaricomycotina</taxon>
        <taxon>Agaricomycetes</taxon>
        <taxon>Polyporales</taxon>
        <taxon>Phanerochaetaceae</taxon>
        <taxon>Phanerochaete</taxon>
    </lineage>
</organism>
<feature type="region of interest" description="Disordered" evidence="1">
    <location>
        <begin position="549"/>
        <end position="573"/>
    </location>
</feature>
<name>A0A9P3G663_9APHY</name>
<reference evidence="2 3" key="1">
    <citation type="submission" date="2021-08" db="EMBL/GenBank/DDBJ databases">
        <title>Draft Genome Sequence of Phanerochaete sordida strain YK-624.</title>
        <authorList>
            <person name="Mori T."/>
            <person name="Dohra H."/>
            <person name="Suzuki T."/>
            <person name="Kawagishi H."/>
            <person name="Hirai H."/>
        </authorList>
    </citation>
    <scope>NUCLEOTIDE SEQUENCE [LARGE SCALE GENOMIC DNA]</scope>
    <source>
        <strain evidence="2 3">YK-624</strain>
    </source>
</reference>
<evidence type="ECO:0000256" key="1">
    <source>
        <dbReference type="SAM" id="MobiDB-lite"/>
    </source>
</evidence>
<dbReference type="OrthoDB" id="2316594at2759"/>
<evidence type="ECO:0000313" key="2">
    <source>
        <dbReference type="EMBL" id="GJE88802.1"/>
    </source>
</evidence>
<dbReference type="AlphaFoldDB" id="A0A9P3G663"/>
<dbReference type="Proteomes" id="UP000703269">
    <property type="component" value="Unassembled WGS sequence"/>
</dbReference>
<dbReference type="InterPro" id="IPR027417">
    <property type="entry name" value="P-loop_NTPase"/>
</dbReference>
<proteinExistence type="predicted"/>
<evidence type="ECO:0000313" key="3">
    <source>
        <dbReference type="Proteomes" id="UP000703269"/>
    </source>
</evidence>
<feature type="compositionally biased region" description="Low complexity" evidence="1">
    <location>
        <begin position="564"/>
        <end position="573"/>
    </location>
</feature>